<dbReference type="GO" id="GO:0003676">
    <property type="term" value="F:nucleic acid binding"/>
    <property type="evidence" value="ECO:0007669"/>
    <property type="project" value="InterPro"/>
</dbReference>
<evidence type="ECO:0000259" key="2">
    <source>
        <dbReference type="Pfam" id="PF16087"/>
    </source>
</evidence>
<comment type="caution">
    <text evidence="3">The sequence shown here is derived from an EMBL/GenBank/DDBJ whole genome shotgun (WGS) entry which is preliminary data.</text>
</comment>
<dbReference type="GO" id="GO:0005634">
    <property type="term" value="C:nucleus"/>
    <property type="evidence" value="ECO:0007669"/>
    <property type="project" value="UniProtKB-SubCell"/>
</dbReference>
<evidence type="ECO:0000313" key="3">
    <source>
        <dbReference type="EMBL" id="RLU16356.1"/>
    </source>
</evidence>
<dbReference type="InterPro" id="IPR009057">
    <property type="entry name" value="Homeodomain-like_sf"/>
</dbReference>
<dbReference type="Proteomes" id="UP000279307">
    <property type="component" value="Chromosome 12"/>
</dbReference>
<dbReference type="EMBL" id="QOIP01000012">
    <property type="protein sequence ID" value="RLU16356.1"/>
    <property type="molecule type" value="Genomic_DNA"/>
</dbReference>
<dbReference type="Gene3D" id="3.30.420.10">
    <property type="entry name" value="Ribonuclease H-like superfamily/Ribonuclease H"/>
    <property type="match status" value="2"/>
</dbReference>
<sequence length="331" mass="38374">MACKQQYSIEDRIFLVKTYYKVGENITELLRKWSIALKNRPKPSRSTIINLIHKFEETGSVLDAYKGNVGPKVTARTEETIERARAIIDESPSTSCRQLASQLEVSRETARKIMKKDLSLFPYKIQTMQHLNEASITQRLDFANTFIDQYDNGQIDPNFIWFSDEAHFWLDGYVNRQNYRFWGSEKPQFSITKSLHPQKVTVWAALCGQMILGPFFIKGTVTTARYKALLQEEFVPKIQELALGYPNHYPDSMHWPPYSPDLSPLDFFLWGYIKDKVYYEAPKTTDDLKTAIVNAFDSLHSDILPKVIDNFIMRLRHVIASEGSHFENLIN</sequence>
<dbReference type="InterPro" id="IPR036397">
    <property type="entry name" value="RNaseH_sf"/>
</dbReference>
<accession>A0A3L8D7W2</accession>
<dbReference type="SUPFAM" id="SSF46689">
    <property type="entry name" value="Homeodomain-like"/>
    <property type="match status" value="1"/>
</dbReference>
<feature type="domain" description="DUF4817" evidence="2">
    <location>
        <begin position="8"/>
        <end position="61"/>
    </location>
</feature>
<comment type="subcellular location">
    <subcellularLocation>
        <location evidence="1">Nucleus</location>
    </subcellularLocation>
</comment>
<dbReference type="PANTHER" id="PTHR47326:SF1">
    <property type="entry name" value="HTH PSQ-TYPE DOMAIN-CONTAINING PROTEIN"/>
    <property type="match status" value="1"/>
</dbReference>
<dbReference type="AlphaFoldDB" id="A0A3L8D7W2"/>
<dbReference type="PANTHER" id="PTHR47326">
    <property type="entry name" value="TRANSPOSABLE ELEMENT TC3 TRANSPOSASE-LIKE PROTEIN"/>
    <property type="match status" value="1"/>
</dbReference>
<evidence type="ECO:0000256" key="1">
    <source>
        <dbReference type="ARBA" id="ARBA00004123"/>
    </source>
</evidence>
<reference evidence="3 4" key="1">
    <citation type="journal article" date="2018" name="Genome Res.">
        <title>The genomic architecture and molecular evolution of ant odorant receptors.</title>
        <authorList>
            <person name="McKenzie S.K."/>
            <person name="Kronauer D.J.C."/>
        </authorList>
    </citation>
    <scope>NUCLEOTIDE SEQUENCE [LARGE SCALE GENOMIC DNA]</scope>
    <source>
        <strain evidence="3">Clonal line C1</strain>
    </source>
</reference>
<protein>
    <recommendedName>
        <fullName evidence="2">DUF4817 domain-containing protein</fullName>
    </recommendedName>
</protein>
<name>A0A3L8D7W2_OOCBI</name>
<evidence type="ECO:0000313" key="4">
    <source>
        <dbReference type="Proteomes" id="UP000279307"/>
    </source>
</evidence>
<proteinExistence type="predicted"/>
<gene>
    <name evidence="3" type="ORF">DMN91_012116</name>
</gene>
<dbReference type="InterPro" id="IPR032135">
    <property type="entry name" value="DUF4817"/>
</dbReference>
<organism evidence="3 4">
    <name type="scientific">Ooceraea biroi</name>
    <name type="common">Clonal raider ant</name>
    <name type="synonym">Cerapachys biroi</name>
    <dbReference type="NCBI Taxonomy" id="2015173"/>
    <lineage>
        <taxon>Eukaryota</taxon>
        <taxon>Metazoa</taxon>
        <taxon>Ecdysozoa</taxon>
        <taxon>Arthropoda</taxon>
        <taxon>Hexapoda</taxon>
        <taxon>Insecta</taxon>
        <taxon>Pterygota</taxon>
        <taxon>Neoptera</taxon>
        <taxon>Endopterygota</taxon>
        <taxon>Hymenoptera</taxon>
        <taxon>Apocrita</taxon>
        <taxon>Aculeata</taxon>
        <taxon>Formicoidea</taxon>
        <taxon>Formicidae</taxon>
        <taxon>Dorylinae</taxon>
        <taxon>Ooceraea</taxon>
    </lineage>
</organism>
<dbReference type="Pfam" id="PF16087">
    <property type="entry name" value="DUF4817"/>
    <property type="match status" value="1"/>
</dbReference>